<evidence type="ECO:0000256" key="1">
    <source>
        <dbReference type="SAM" id="MobiDB-lite"/>
    </source>
</evidence>
<gene>
    <name evidence="2" type="ORF">KHLLAP_LOCUS14390</name>
</gene>
<dbReference type="Pfam" id="PF11905">
    <property type="entry name" value="DUF3425"/>
    <property type="match status" value="1"/>
</dbReference>
<feature type="compositionally biased region" description="Basic residues" evidence="1">
    <location>
        <begin position="52"/>
        <end position="65"/>
    </location>
</feature>
<organism evidence="2 3">
    <name type="scientific">Anthostomella pinea</name>
    <dbReference type="NCBI Taxonomy" id="933095"/>
    <lineage>
        <taxon>Eukaryota</taxon>
        <taxon>Fungi</taxon>
        <taxon>Dikarya</taxon>
        <taxon>Ascomycota</taxon>
        <taxon>Pezizomycotina</taxon>
        <taxon>Sordariomycetes</taxon>
        <taxon>Xylariomycetidae</taxon>
        <taxon>Xylariales</taxon>
        <taxon>Xylariaceae</taxon>
        <taxon>Anthostomella</taxon>
    </lineage>
</organism>
<comment type="caution">
    <text evidence="2">The sequence shown here is derived from an EMBL/GenBank/DDBJ whole genome shotgun (WGS) entry which is preliminary data.</text>
</comment>
<sequence>MTPEVDALPADQGYGRPKTRQRIQKPAPSLAVPNIDEDAAERRRVLNVLAQRRYRERKRHAKGRTVARDTASTSSSTPQSNGSVEGTADQSCLSAEVHQVATPPLQEPGDASHEQSRGSEGVDVCLETLWPTEASEPTTQELLSNEEYLHGFDGSDLSNEHDAIFMPSDACSSFSFPSTVDPAALFAYSPARPPVIKDVDDLSFPDSYLLPVNELTLLKAFLRIGSRIKCNSSLWEMTATSPFNDGTHTPASTLQLPATWRPTPSQISVPHHPVIDMLPWPSVRERIIMLLCLPDEARPPAAAGPLALVQLAYDLEDAAEGVRIWGNDPCEATAWEVGQVLFERWWFVFDRKIVDQSNYWRRLRGAESLSMKAQ</sequence>
<dbReference type="PANTHER" id="PTHR38116">
    <property type="entry name" value="CHROMOSOME 7, WHOLE GENOME SHOTGUN SEQUENCE"/>
    <property type="match status" value="1"/>
</dbReference>
<feature type="region of interest" description="Disordered" evidence="1">
    <location>
        <begin position="1"/>
        <end position="91"/>
    </location>
</feature>
<name>A0AAI8YNN4_9PEZI</name>
<dbReference type="Proteomes" id="UP001295740">
    <property type="component" value="Unassembled WGS sequence"/>
</dbReference>
<feature type="compositionally biased region" description="Low complexity" evidence="1">
    <location>
        <begin position="70"/>
        <end position="83"/>
    </location>
</feature>
<evidence type="ECO:0000313" key="3">
    <source>
        <dbReference type="Proteomes" id="UP001295740"/>
    </source>
</evidence>
<protein>
    <submittedName>
        <fullName evidence="2">Uu.00g020410.m01.CDS01</fullName>
    </submittedName>
</protein>
<accession>A0AAI8YNN4</accession>
<dbReference type="PANTHER" id="PTHR38116:SF9">
    <property type="entry name" value="BZIP DOMAIN-CONTAINING PROTEIN"/>
    <property type="match status" value="1"/>
</dbReference>
<dbReference type="CDD" id="cd14688">
    <property type="entry name" value="bZIP_YAP"/>
    <property type="match status" value="1"/>
</dbReference>
<dbReference type="AlphaFoldDB" id="A0AAI8YNN4"/>
<reference evidence="2" key="1">
    <citation type="submission" date="2023-10" db="EMBL/GenBank/DDBJ databases">
        <authorList>
            <person name="Hackl T."/>
        </authorList>
    </citation>
    <scope>NUCLEOTIDE SEQUENCE</scope>
</reference>
<dbReference type="EMBL" id="CAUWAG010000020">
    <property type="protein sequence ID" value="CAJ2513922.1"/>
    <property type="molecule type" value="Genomic_DNA"/>
</dbReference>
<evidence type="ECO:0000313" key="2">
    <source>
        <dbReference type="EMBL" id="CAJ2513922.1"/>
    </source>
</evidence>
<keyword evidence="3" id="KW-1185">Reference proteome</keyword>
<dbReference type="InterPro" id="IPR021833">
    <property type="entry name" value="DUF3425"/>
</dbReference>
<proteinExistence type="predicted"/>